<dbReference type="SMART" id="SM00219">
    <property type="entry name" value="TyrKc"/>
    <property type="match status" value="1"/>
</dbReference>
<dbReference type="InterPro" id="IPR013783">
    <property type="entry name" value="Ig-like_fold"/>
</dbReference>
<evidence type="ECO:0000256" key="8">
    <source>
        <dbReference type="ARBA" id="ARBA00022777"/>
    </source>
</evidence>
<dbReference type="PROSITE" id="PS00109">
    <property type="entry name" value="PROTEIN_KINASE_TYR"/>
    <property type="match status" value="1"/>
</dbReference>
<dbReference type="GO" id="GO:0005524">
    <property type="term" value="F:ATP binding"/>
    <property type="evidence" value="ECO:0007669"/>
    <property type="project" value="UniProtKB-KW"/>
</dbReference>
<evidence type="ECO:0000256" key="1">
    <source>
        <dbReference type="ARBA" id="ARBA00004479"/>
    </source>
</evidence>
<evidence type="ECO:0000256" key="15">
    <source>
        <dbReference type="ARBA" id="ARBA00051243"/>
    </source>
</evidence>
<dbReference type="InterPro" id="IPR003961">
    <property type="entry name" value="FN3_dom"/>
</dbReference>
<keyword evidence="13" id="KW-0675">Receptor</keyword>
<feature type="domain" description="Fibronectin type-III" evidence="18">
    <location>
        <begin position="86"/>
        <end position="180"/>
    </location>
</feature>
<feature type="domain" description="Fibronectin type-III" evidence="18">
    <location>
        <begin position="1"/>
        <end position="82"/>
    </location>
</feature>
<evidence type="ECO:0000256" key="6">
    <source>
        <dbReference type="ARBA" id="ARBA00022737"/>
    </source>
</evidence>
<evidence type="ECO:0000313" key="20">
    <source>
        <dbReference type="Proteomes" id="UP000749559"/>
    </source>
</evidence>
<keyword evidence="20" id="KW-1185">Reference proteome</keyword>
<dbReference type="PRINTS" id="PR00109">
    <property type="entry name" value="TYRKINASE"/>
</dbReference>
<keyword evidence="8" id="KW-0418">Kinase</keyword>
<keyword evidence="14" id="KW-0325">Glycoprotein</keyword>
<dbReference type="Pfam" id="PF23144">
    <property type="entry name" value="Fn3_PTPRU"/>
    <property type="match status" value="1"/>
</dbReference>
<evidence type="ECO:0000256" key="10">
    <source>
        <dbReference type="ARBA" id="ARBA00022989"/>
    </source>
</evidence>
<dbReference type="Proteomes" id="UP000749559">
    <property type="component" value="Unassembled WGS sequence"/>
</dbReference>
<dbReference type="InterPro" id="IPR020635">
    <property type="entry name" value="Tyr_kinase_cat_dom"/>
</dbReference>
<dbReference type="GO" id="GO:0007169">
    <property type="term" value="P:cell surface receptor protein tyrosine kinase signaling pathway"/>
    <property type="evidence" value="ECO:0007669"/>
    <property type="project" value="TreeGrafter"/>
</dbReference>
<keyword evidence="3" id="KW-0808">Transferase</keyword>
<evidence type="ECO:0000313" key="19">
    <source>
        <dbReference type="EMBL" id="CAH1801021.1"/>
    </source>
</evidence>
<keyword evidence="9" id="KW-0067">ATP-binding</keyword>
<sequence>SLTWTYPPMDTWGCNSLTKVEVLYKIKVTSVWSTLPMEDTRTTEYTIPALDFFTTYAFKIRITNDAGFSVNSTIEELRTPEGVPSAPRNLEMISRGSDFVKLQFEQPANKNGIITNYNATCSSVSEQIGHLSSSVDDPTLEIVIEGLTPETRYKCTVYATTSVGEGPSSISIDIKTTKIPPNQIPPEDLKTGEVDEQTVRILFREGAVKQSKAEYILIVVEEVSKVNREKREAFIDLQKLFSYDDAKKYGARYYVTAEIEAEFVSDSFVIGNGFDYNGYTNKPLYGGKTYQVHVGSVKKSDELIIGSFTKLPTLVNVEPSKDHDANGNNVGAIAGGTIGSLVGVVLIACVVILSIRNRRLQKDMKRENGGNALQLETAQYEDVNMSNIPEYDDVYIPGTNNKDADKSNEYETLSTIDEYRLSDIDVGRTLGEGEFGIVKYVTIHNAKKGDIKGAAKMLKGNATDEDRDKLKEELRLMLKIPRHNNVVATLGQCNSKDGPMIIVEYLPLGNLQDYLRDNKVKYKSNPQCGQELIRFSLDVAKGMAHLSALKLVHRDLAARNVLLDANKVCKVSDFGLSRDVGERDIYNRSSTGPLPIRWLAPEALFHNIYSTKSDVWAYGILLWEIVTFGSTPYPGMKSREVMKMVQQGRTLERPEHCSRQIYDQMMLCWQMDVRARPTFTHIASSIKDILKEEEVYLELDIYNEGRYVNLKWDKTLGEKL</sequence>
<dbReference type="SMART" id="SM00060">
    <property type="entry name" value="FN3"/>
    <property type="match status" value="2"/>
</dbReference>
<dbReference type="Gene3D" id="1.10.510.10">
    <property type="entry name" value="Transferase(Phosphotransferase) domain 1"/>
    <property type="match status" value="1"/>
</dbReference>
<comment type="catalytic activity">
    <reaction evidence="15">
        <text>L-tyrosyl-[protein] + ATP = O-phospho-L-tyrosyl-[protein] + ADP + H(+)</text>
        <dbReference type="Rhea" id="RHEA:10596"/>
        <dbReference type="Rhea" id="RHEA-COMP:10136"/>
        <dbReference type="Rhea" id="RHEA-COMP:20101"/>
        <dbReference type="ChEBI" id="CHEBI:15378"/>
        <dbReference type="ChEBI" id="CHEBI:30616"/>
        <dbReference type="ChEBI" id="CHEBI:46858"/>
        <dbReference type="ChEBI" id="CHEBI:61978"/>
        <dbReference type="ChEBI" id="CHEBI:456216"/>
        <dbReference type="EC" id="2.7.10.1"/>
    </reaction>
</comment>
<evidence type="ECO:0000256" key="4">
    <source>
        <dbReference type="ARBA" id="ARBA00022692"/>
    </source>
</evidence>
<protein>
    <recommendedName>
        <fullName evidence="2">receptor protein-tyrosine kinase</fullName>
        <ecNumber evidence="2">2.7.10.1</ecNumber>
    </recommendedName>
</protein>
<dbReference type="InterPro" id="IPR036116">
    <property type="entry name" value="FN3_sf"/>
</dbReference>
<reference evidence="19" key="1">
    <citation type="submission" date="2022-03" db="EMBL/GenBank/DDBJ databases">
        <authorList>
            <person name="Martin C."/>
        </authorList>
    </citation>
    <scope>NUCLEOTIDE SEQUENCE</scope>
</reference>
<dbReference type="GO" id="GO:0043235">
    <property type="term" value="C:receptor complex"/>
    <property type="evidence" value="ECO:0007669"/>
    <property type="project" value="TreeGrafter"/>
</dbReference>
<dbReference type="PANTHER" id="PTHR24416:SF617">
    <property type="entry name" value="RET ONCOGENE, ISOFORM A"/>
    <property type="match status" value="1"/>
</dbReference>
<comment type="caution">
    <text evidence="19">The sequence shown here is derived from an EMBL/GenBank/DDBJ whole genome shotgun (WGS) entry which is preliminary data.</text>
</comment>
<dbReference type="Pfam" id="PF00041">
    <property type="entry name" value="fn3"/>
    <property type="match status" value="1"/>
</dbReference>
<dbReference type="Pfam" id="PF07714">
    <property type="entry name" value="PK_Tyr_Ser-Thr"/>
    <property type="match status" value="1"/>
</dbReference>
<dbReference type="CDD" id="cd00063">
    <property type="entry name" value="FN3"/>
    <property type="match status" value="2"/>
</dbReference>
<dbReference type="SUPFAM" id="SSF49265">
    <property type="entry name" value="Fibronectin type III"/>
    <property type="match status" value="1"/>
</dbReference>
<dbReference type="EC" id="2.7.10.1" evidence="2"/>
<feature type="non-terminal residue" evidence="19">
    <location>
        <position position="1"/>
    </location>
</feature>
<dbReference type="Gene3D" id="3.30.200.20">
    <property type="entry name" value="Phosphorylase Kinase, domain 1"/>
    <property type="match status" value="1"/>
</dbReference>
<name>A0A8S4Q974_OWEFU</name>
<evidence type="ECO:0000256" key="16">
    <source>
        <dbReference type="SAM" id="Phobius"/>
    </source>
</evidence>
<evidence type="ECO:0000259" key="17">
    <source>
        <dbReference type="PROSITE" id="PS50011"/>
    </source>
</evidence>
<comment type="subcellular location">
    <subcellularLocation>
        <location evidence="1">Membrane</location>
        <topology evidence="1">Single-pass type I membrane protein</topology>
    </subcellularLocation>
</comment>
<dbReference type="GO" id="GO:0005886">
    <property type="term" value="C:plasma membrane"/>
    <property type="evidence" value="ECO:0007669"/>
    <property type="project" value="TreeGrafter"/>
</dbReference>
<organism evidence="19 20">
    <name type="scientific">Owenia fusiformis</name>
    <name type="common">Polychaete worm</name>
    <dbReference type="NCBI Taxonomy" id="6347"/>
    <lineage>
        <taxon>Eukaryota</taxon>
        <taxon>Metazoa</taxon>
        <taxon>Spiralia</taxon>
        <taxon>Lophotrochozoa</taxon>
        <taxon>Annelida</taxon>
        <taxon>Polychaeta</taxon>
        <taxon>Sedentaria</taxon>
        <taxon>Canalipalpata</taxon>
        <taxon>Sabellida</taxon>
        <taxon>Oweniida</taxon>
        <taxon>Oweniidae</taxon>
        <taxon>Owenia</taxon>
    </lineage>
</organism>
<dbReference type="CDD" id="cd00192">
    <property type="entry name" value="PTKc"/>
    <property type="match status" value="1"/>
</dbReference>
<evidence type="ECO:0000256" key="11">
    <source>
        <dbReference type="ARBA" id="ARBA00023136"/>
    </source>
</evidence>
<keyword evidence="6" id="KW-0677">Repeat</keyword>
<evidence type="ECO:0000256" key="9">
    <source>
        <dbReference type="ARBA" id="ARBA00022840"/>
    </source>
</evidence>
<evidence type="ECO:0000256" key="5">
    <source>
        <dbReference type="ARBA" id="ARBA00022729"/>
    </source>
</evidence>
<evidence type="ECO:0000256" key="12">
    <source>
        <dbReference type="ARBA" id="ARBA00023137"/>
    </source>
</evidence>
<evidence type="ECO:0000256" key="3">
    <source>
        <dbReference type="ARBA" id="ARBA00022679"/>
    </source>
</evidence>
<dbReference type="OrthoDB" id="2146423at2759"/>
<dbReference type="InterPro" id="IPR000719">
    <property type="entry name" value="Prot_kinase_dom"/>
</dbReference>
<evidence type="ECO:0000256" key="2">
    <source>
        <dbReference type="ARBA" id="ARBA00011902"/>
    </source>
</evidence>
<dbReference type="FunFam" id="1.10.510.10:FF:000190">
    <property type="entry name" value="Proto-oncogene tyrosine-protein kinase receptor Ret"/>
    <property type="match status" value="1"/>
</dbReference>
<evidence type="ECO:0000256" key="14">
    <source>
        <dbReference type="ARBA" id="ARBA00023180"/>
    </source>
</evidence>
<dbReference type="InterPro" id="IPR008266">
    <property type="entry name" value="Tyr_kinase_AS"/>
</dbReference>
<dbReference type="SUPFAM" id="SSF56112">
    <property type="entry name" value="Protein kinase-like (PK-like)"/>
    <property type="match status" value="1"/>
</dbReference>
<dbReference type="EMBL" id="CAIIXF020000012">
    <property type="protein sequence ID" value="CAH1801021.1"/>
    <property type="molecule type" value="Genomic_DNA"/>
</dbReference>
<dbReference type="InterPro" id="IPR001245">
    <property type="entry name" value="Ser-Thr/Tyr_kinase_cat_dom"/>
</dbReference>
<evidence type="ECO:0000256" key="13">
    <source>
        <dbReference type="ARBA" id="ARBA00023170"/>
    </source>
</evidence>
<dbReference type="SMART" id="SM00220">
    <property type="entry name" value="S_TKc"/>
    <property type="match status" value="1"/>
</dbReference>
<dbReference type="InterPro" id="IPR057598">
    <property type="entry name" value="Fn3_PTPRU"/>
</dbReference>
<feature type="domain" description="Protein kinase" evidence="17">
    <location>
        <begin position="424"/>
        <end position="697"/>
    </location>
</feature>
<keyword evidence="12" id="KW-0829">Tyrosine-protein kinase</keyword>
<dbReference type="AlphaFoldDB" id="A0A8S4Q974"/>
<dbReference type="GO" id="GO:0004714">
    <property type="term" value="F:transmembrane receptor protein tyrosine kinase activity"/>
    <property type="evidence" value="ECO:0007669"/>
    <property type="project" value="UniProtKB-EC"/>
</dbReference>
<evidence type="ECO:0000256" key="7">
    <source>
        <dbReference type="ARBA" id="ARBA00022741"/>
    </source>
</evidence>
<gene>
    <name evidence="19" type="ORF">OFUS_LOCUS24849</name>
</gene>
<keyword evidence="5" id="KW-0732">Signal</keyword>
<keyword evidence="7" id="KW-0547">Nucleotide-binding</keyword>
<dbReference type="PROSITE" id="PS50011">
    <property type="entry name" value="PROTEIN_KINASE_DOM"/>
    <property type="match status" value="1"/>
</dbReference>
<dbReference type="PROSITE" id="PS50853">
    <property type="entry name" value="FN3"/>
    <property type="match status" value="2"/>
</dbReference>
<keyword evidence="11 16" id="KW-0472">Membrane</keyword>
<dbReference type="InterPro" id="IPR050122">
    <property type="entry name" value="RTK"/>
</dbReference>
<dbReference type="Gene3D" id="2.60.40.10">
    <property type="entry name" value="Immunoglobulins"/>
    <property type="match status" value="2"/>
</dbReference>
<keyword evidence="4 16" id="KW-0812">Transmembrane</keyword>
<proteinExistence type="predicted"/>
<dbReference type="InterPro" id="IPR011009">
    <property type="entry name" value="Kinase-like_dom_sf"/>
</dbReference>
<keyword evidence="10 16" id="KW-1133">Transmembrane helix</keyword>
<feature type="transmembrane region" description="Helical" evidence="16">
    <location>
        <begin position="330"/>
        <end position="355"/>
    </location>
</feature>
<accession>A0A8S4Q974</accession>
<evidence type="ECO:0000259" key="18">
    <source>
        <dbReference type="PROSITE" id="PS50853"/>
    </source>
</evidence>
<dbReference type="PANTHER" id="PTHR24416">
    <property type="entry name" value="TYROSINE-PROTEIN KINASE RECEPTOR"/>
    <property type="match status" value="1"/>
</dbReference>